<comment type="similarity">
    <text evidence="4">Belongs to the vezatin family.</text>
</comment>
<protein>
    <recommendedName>
        <fullName evidence="5">Vezatin</fullName>
    </recommendedName>
</protein>
<reference evidence="16 17" key="1">
    <citation type="journal article" date="2013" name="PLoS Genet.">
        <title>Genomic mechanisms accounting for the adaptation to parasitism in nematode-trapping fungi.</title>
        <authorList>
            <person name="Meerupati T."/>
            <person name="Andersson K.M."/>
            <person name="Friman E."/>
            <person name="Kumar D."/>
            <person name="Tunlid A."/>
            <person name="Ahren D."/>
        </authorList>
    </citation>
    <scope>NUCLEOTIDE SEQUENCE [LARGE SCALE GENOMIC DNA]</scope>
    <source>
        <strain evidence="16 17">CBS 200.50</strain>
    </source>
</reference>
<evidence type="ECO:0000256" key="12">
    <source>
        <dbReference type="ARBA" id="ARBA00023242"/>
    </source>
</evidence>
<keyword evidence="10" id="KW-0175">Coiled coil</keyword>
<dbReference type="EMBL" id="AQGS01000023">
    <property type="protein sequence ID" value="EPS45090.1"/>
    <property type="molecule type" value="Genomic_DNA"/>
</dbReference>
<feature type="transmembrane region" description="Helical" evidence="14">
    <location>
        <begin position="157"/>
        <end position="176"/>
    </location>
</feature>
<dbReference type="Proteomes" id="UP000015100">
    <property type="component" value="Unassembled WGS sequence"/>
</dbReference>
<dbReference type="InterPro" id="IPR026859">
    <property type="entry name" value="Myosin-bd"/>
</dbReference>
<feature type="region of interest" description="Disordered" evidence="13">
    <location>
        <begin position="577"/>
        <end position="605"/>
    </location>
</feature>
<dbReference type="STRING" id="1284197.S8AQ54"/>
<evidence type="ECO:0000256" key="11">
    <source>
        <dbReference type="ARBA" id="ARBA00023136"/>
    </source>
</evidence>
<evidence type="ECO:0000256" key="3">
    <source>
        <dbReference type="ARBA" id="ARBA00004651"/>
    </source>
</evidence>
<evidence type="ECO:0000256" key="6">
    <source>
        <dbReference type="ARBA" id="ARBA00022475"/>
    </source>
</evidence>
<dbReference type="HOGENOM" id="CLU_005766_2_0_1"/>
<evidence type="ECO:0000256" key="1">
    <source>
        <dbReference type="ARBA" id="ARBA00004123"/>
    </source>
</evidence>
<reference evidence="17" key="2">
    <citation type="submission" date="2013-04" db="EMBL/GenBank/DDBJ databases">
        <title>Genomic mechanisms accounting for the adaptation to parasitism in nematode-trapping fungi.</title>
        <authorList>
            <person name="Ahren D.G."/>
        </authorList>
    </citation>
    <scope>NUCLEOTIDE SEQUENCE [LARGE SCALE GENOMIC DNA]</scope>
    <source>
        <strain evidence="17">CBS 200.50</strain>
    </source>
</reference>
<accession>S8AQ54</accession>
<keyword evidence="8" id="KW-0965">Cell junction</keyword>
<evidence type="ECO:0000256" key="4">
    <source>
        <dbReference type="ARBA" id="ARBA00007245"/>
    </source>
</evidence>
<evidence type="ECO:0000256" key="7">
    <source>
        <dbReference type="ARBA" id="ARBA00022692"/>
    </source>
</evidence>
<dbReference type="OrthoDB" id="21151at2759"/>
<keyword evidence="11 14" id="KW-0472">Membrane</keyword>
<evidence type="ECO:0000256" key="10">
    <source>
        <dbReference type="ARBA" id="ARBA00023054"/>
    </source>
</evidence>
<evidence type="ECO:0000256" key="8">
    <source>
        <dbReference type="ARBA" id="ARBA00022949"/>
    </source>
</evidence>
<evidence type="ECO:0000256" key="5">
    <source>
        <dbReference type="ARBA" id="ARBA00018125"/>
    </source>
</evidence>
<keyword evidence="7 14" id="KW-0812">Transmembrane</keyword>
<name>S8AQ54_DACHA</name>
<evidence type="ECO:0000256" key="13">
    <source>
        <dbReference type="SAM" id="MobiDB-lite"/>
    </source>
</evidence>
<sequence length="736" mass="81299">MESFVFRDSPLAQYLEGEGESLAGLDWAADHEHDGSSTTSSEPQTFNFAPSSLTVPKTRKKALRPLQIQNPHWYKRASVRDVMRGGLKSRLASGENLQFVERFRYILVASQLLNEQASVANYDLRDTSALPTPSTAAANVESSFSIVTWFGNPSPRFYAYTAASIIILSILISYLSRGGSERKLAFGKSRAAITVLLSMALALLVFAHMRRKKLRNLRTDAISSAEAFVENCQMFDVVVANAITLIQEIELVSRGYRLSQPLPPITRLERADSSRKCARLRRTIAESFRLSIPPICRAIEALASYPKRADLEKFYDIYDIRTCDLQDASCGIDEAEFEDMEDLKALKTLFQRLYVVRKIFLCHLLALEANGGHRDHMQWRAVGEQLYTLQRLMADLAIEAKGILTDETDFKIPPTPQPATPNTATGMSAANRERLRQQLRKFNGLSATARGLQAKMHLIREATDKALQTAIPGQDGLAEGFRAELLGQYDEIGIDLRGLLAEWETGRASLAAALDKMNTPGSPASSRPASMAFSAMGSPGMSTAGTLVGGSPRTSCSWDESERDAILRKRISVGSDFQRPTASGDEEEIFEAMSEPAKGRERSKLTREERIAKMKEERQHAMEARKKTEASVNLVRELRNVLETRAAYSSSTSGVETGGALPLKRRSLPAARSRLSLELIKVAEANREANSPMDGRQSAPITPATRIAPVAVTFPPPIAPTYEEPRKLVSPVEEVD</sequence>
<organism evidence="16 17">
    <name type="scientific">Dactylellina haptotyla (strain CBS 200.50)</name>
    <name type="common">Nematode-trapping fungus</name>
    <name type="synonym">Monacrosporium haptotylum</name>
    <dbReference type="NCBI Taxonomy" id="1284197"/>
    <lineage>
        <taxon>Eukaryota</taxon>
        <taxon>Fungi</taxon>
        <taxon>Dikarya</taxon>
        <taxon>Ascomycota</taxon>
        <taxon>Pezizomycotina</taxon>
        <taxon>Orbiliomycetes</taxon>
        <taxon>Orbiliales</taxon>
        <taxon>Orbiliaceae</taxon>
        <taxon>Dactylellina</taxon>
    </lineage>
</organism>
<dbReference type="eggNOG" id="ENOG502QSNT">
    <property type="taxonomic scope" value="Eukaryota"/>
</dbReference>
<keyword evidence="17" id="KW-1185">Reference proteome</keyword>
<dbReference type="AlphaFoldDB" id="S8AQ54"/>
<comment type="caution">
    <text evidence="16">The sequence shown here is derived from an EMBL/GenBank/DDBJ whole genome shotgun (WGS) entry which is preliminary data.</text>
</comment>
<dbReference type="Pfam" id="PF12632">
    <property type="entry name" value="Vezatin"/>
    <property type="match status" value="1"/>
</dbReference>
<keyword evidence="6" id="KW-1003">Cell membrane</keyword>
<feature type="region of interest" description="Disordered" evidence="13">
    <location>
        <begin position="30"/>
        <end position="51"/>
    </location>
</feature>
<proteinExistence type="inferred from homology"/>
<evidence type="ECO:0000313" key="17">
    <source>
        <dbReference type="Proteomes" id="UP000015100"/>
    </source>
</evidence>
<evidence type="ECO:0000313" key="16">
    <source>
        <dbReference type="EMBL" id="EPS45090.1"/>
    </source>
</evidence>
<feature type="domain" description="Myosin-binding" evidence="15">
    <location>
        <begin position="185"/>
        <end position="455"/>
    </location>
</feature>
<feature type="compositionally biased region" description="Polar residues" evidence="13">
    <location>
        <begin position="36"/>
        <end position="51"/>
    </location>
</feature>
<dbReference type="PANTHER" id="PTHR15989">
    <property type="entry name" value="VEZATIN"/>
    <property type="match status" value="1"/>
</dbReference>
<dbReference type="OMA" id="DANTNML"/>
<feature type="transmembrane region" description="Helical" evidence="14">
    <location>
        <begin position="191"/>
        <end position="209"/>
    </location>
</feature>
<dbReference type="InterPro" id="IPR026858">
    <property type="entry name" value="Vezatin"/>
</dbReference>
<dbReference type="GO" id="GO:0017022">
    <property type="term" value="F:myosin binding"/>
    <property type="evidence" value="ECO:0007669"/>
    <property type="project" value="InterPro"/>
</dbReference>
<dbReference type="PANTHER" id="PTHR15989:SF5">
    <property type="entry name" value="VEZATIN"/>
    <property type="match status" value="1"/>
</dbReference>
<keyword evidence="9 14" id="KW-1133">Transmembrane helix</keyword>
<comment type="subcellular location">
    <subcellularLocation>
        <location evidence="2">Cell junction</location>
        <location evidence="2">Adherens junction</location>
    </subcellularLocation>
    <subcellularLocation>
        <location evidence="3">Cell membrane</location>
        <topology evidence="3">Multi-pass membrane protein</topology>
    </subcellularLocation>
    <subcellularLocation>
        <location evidence="1">Nucleus</location>
    </subcellularLocation>
</comment>
<keyword evidence="12" id="KW-0539">Nucleus</keyword>
<dbReference type="GO" id="GO:0098609">
    <property type="term" value="P:cell-cell adhesion"/>
    <property type="evidence" value="ECO:0007669"/>
    <property type="project" value="InterPro"/>
</dbReference>
<evidence type="ECO:0000256" key="14">
    <source>
        <dbReference type="SAM" id="Phobius"/>
    </source>
</evidence>
<evidence type="ECO:0000259" key="15">
    <source>
        <dbReference type="Pfam" id="PF12632"/>
    </source>
</evidence>
<dbReference type="GO" id="GO:0005886">
    <property type="term" value="C:plasma membrane"/>
    <property type="evidence" value="ECO:0007669"/>
    <property type="project" value="UniProtKB-SubCell"/>
</dbReference>
<evidence type="ECO:0000256" key="9">
    <source>
        <dbReference type="ARBA" id="ARBA00022989"/>
    </source>
</evidence>
<gene>
    <name evidence="16" type="ORF">H072_882</name>
</gene>
<evidence type="ECO:0000256" key="2">
    <source>
        <dbReference type="ARBA" id="ARBA00004536"/>
    </source>
</evidence>
<dbReference type="GO" id="GO:0005634">
    <property type="term" value="C:nucleus"/>
    <property type="evidence" value="ECO:0007669"/>
    <property type="project" value="UniProtKB-SubCell"/>
</dbReference>